<dbReference type="EMBL" id="MDGQ01000003">
    <property type="protein sequence ID" value="OEK06464.1"/>
    <property type="molecule type" value="Genomic_DNA"/>
</dbReference>
<dbReference type="GO" id="GO:0005886">
    <property type="term" value="C:plasma membrane"/>
    <property type="evidence" value="ECO:0007669"/>
    <property type="project" value="UniProtKB-SubCell"/>
</dbReference>
<feature type="domain" description="Mechanosensitive ion channel transmembrane helices 2/3" evidence="10">
    <location>
        <begin position="70"/>
        <end position="103"/>
    </location>
</feature>
<sequence length="272" mass="29872">METLEGLWDKYSETVINTGLNIVVSILILIVGLWVIKWIVNKLVSVLRKRGIDETLIPTLRGFTKGMLTIMLLIFVVGRMGADTSAFVAVLGALGLAVGFALQGSLANFAGGILILVLKPFKNGDVINVNGETGSVQAISIVTTTLKTPDNRVIYMANGAVAGATITNITQEPTRRWDFVCGIGYDDDFDKAKEIIQGLIAADDRFHKDPAPFVRVGNLGDSSVDITIRAWVDTSEYWNVHFDMIENIKKEMDKAGISIPYPQRDIHVYNEK</sequence>
<feature type="domain" description="Mechanosensitive ion channel MscS C-terminal" evidence="9">
    <location>
        <begin position="179"/>
        <end position="259"/>
    </location>
</feature>
<evidence type="ECO:0000259" key="8">
    <source>
        <dbReference type="Pfam" id="PF00924"/>
    </source>
</evidence>
<dbReference type="STRING" id="1563681.BFP71_01950"/>
<feature type="transmembrane region" description="Helical" evidence="7">
    <location>
        <begin position="86"/>
        <end position="118"/>
    </location>
</feature>
<name>A0A1E5T516_9BACT</name>
<evidence type="ECO:0000256" key="5">
    <source>
        <dbReference type="ARBA" id="ARBA00022989"/>
    </source>
</evidence>
<protein>
    <submittedName>
        <fullName evidence="11">Mechanosensitive ion channel protein MscS</fullName>
    </submittedName>
</protein>
<feature type="transmembrane region" description="Helical" evidence="7">
    <location>
        <begin position="20"/>
        <end position="40"/>
    </location>
</feature>
<evidence type="ECO:0000256" key="6">
    <source>
        <dbReference type="ARBA" id="ARBA00023136"/>
    </source>
</evidence>
<comment type="subcellular location">
    <subcellularLocation>
        <location evidence="1">Cell membrane</location>
        <topology evidence="1">Multi-pass membrane protein</topology>
    </subcellularLocation>
</comment>
<reference evidence="11 12" key="1">
    <citation type="submission" date="2016-08" db="EMBL/GenBank/DDBJ databases">
        <title>Draft genome of Fabibacter sp. strain SK-8.</title>
        <authorList>
            <person name="Wong S.-K."/>
            <person name="Hamasaki K."/>
            <person name="Yoshizawa S."/>
        </authorList>
    </citation>
    <scope>NUCLEOTIDE SEQUENCE [LARGE SCALE GENOMIC DNA]</scope>
    <source>
        <strain evidence="11 12">SK-8</strain>
    </source>
</reference>
<keyword evidence="5 7" id="KW-1133">Transmembrane helix</keyword>
<dbReference type="SUPFAM" id="SSF82861">
    <property type="entry name" value="Mechanosensitive channel protein MscS (YggB), transmembrane region"/>
    <property type="match status" value="1"/>
</dbReference>
<dbReference type="InterPro" id="IPR006685">
    <property type="entry name" value="MscS_channel_2nd"/>
</dbReference>
<dbReference type="InterPro" id="IPR008910">
    <property type="entry name" value="MSC_TM_helix"/>
</dbReference>
<dbReference type="SUPFAM" id="SSF50182">
    <property type="entry name" value="Sm-like ribonucleoproteins"/>
    <property type="match status" value="1"/>
</dbReference>
<dbReference type="Gene3D" id="2.30.30.60">
    <property type="match status" value="1"/>
</dbReference>
<gene>
    <name evidence="11" type="ORF">BFP71_01950</name>
</gene>
<dbReference type="Gene3D" id="1.10.287.1260">
    <property type="match status" value="1"/>
</dbReference>
<dbReference type="Pfam" id="PF21082">
    <property type="entry name" value="MS_channel_3rd"/>
    <property type="match status" value="1"/>
</dbReference>
<keyword evidence="3" id="KW-1003">Cell membrane</keyword>
<evidence type="ECO:0000256" key="2">
    <source>
        <dbReference type="ARBA" id="ARBA00008017"/>
    </source>
</evidence>
<keyword evidence="12" id="KW-1185">Reference proteome</keyword>
<accession>A0A1E5T516</accession>
<comment type="caution">
    <text evidence="11">The sequence shown here is derived from an EMBL/GenBank/DDBJ whole genome shotgun (WGS) entry which is preliminary data.</text>
</comment>
<feature type="transmembrane region" description="Helical" evidence="7">
    <location>
        <begin position="60"/>
        <end position="80"/>
    </location>
</feature>
<keyword evidence="4 7" id="KW-0812">Transmembrane</keyword>
<evidence type="ECO:0000256" key="4">
    <source>
        <dbReference type="ARBA" id="ARBA00022692"/>
    </source>
</evidence>
<evidence type="ECO:0000259" key="9">
    <source>
        <dbReference type="Pfam" id="PF21082"/>
    </source>
</evidence>
<dbReference type="RefSeq" id="WP_069833776.1">
    <property type="nucleotide sequence ID" value="NZ_MDGQ01000003.1"/>
</dbReference>
<feature type="domain" description="Mechanosensitive ion channel MscS" evidence="8">
    <location>
        <begin position="105"/>
        <end position="170"/>
    </location>
</feature>
<dbReference type="AlphaFoldDB" id="A0A1E5T516"/>
<evidence type="ECO:0000313" key="12">
    <source>
        <dbReference type="Proteomes" id="UP000095552"/>
    </source>
</evidence>
<organism evidence="11 12">
    <name type="scientific">Roseivirga misakiensis</name>
    <dbReference type="NCBI Taxonomy" id="1563681"/>
    <lineage>
        <taxon>Bacteria</taxon>
        <taxon>Pseudomonadati</taxon>
        <taxon>Bacteroidota</taxon>
        <taxon>Cytophagia</taxon>
        <taxon>Cytophagales</taxon>
        <taxon>Roseivirgaceae</taxon>
        <taxon>Roseivirga</taxon>
    </lineage>
</organism>
<dbReference type="PANTHER" id="PTHR30221">
    <property type="entry name" value="SMALL-CONDUCTANCE MECHANOSENSITIVE CHANNEL"/>
    <property type="match status" value="1"/>
</dbReference>
<dbReference type="SUPFAM" id="SSF82689">
    <property type="entry name" value="Mechanosensitive channel protein MscS (YggB), C-terminal domain"/>
    <property type="match status" value="1"/>
</dbReference>
<evidence type="ECO:0000313" key="11">
    <source>
        <dbReference type="EMBL" id="OEK06464.1"/>
    </source>
</evidence>
<dbReference type="Pfam" id="PF00924">
    <property type="entry name" value="MS_channel_2nd"/>
    <property type="match status" value="1"/>
</dbReference>
<dbReference type="PANTHER" id="PTHR30221:SF1">
    <property type="entry name" value="SMALL-CONDUCTANCE MECHANOSENSITIVE CHANNEL"/>
    <property type="match status" value="1"/>
</dbReference>
<dbReference type="Pfam" id="PF05552">
    <property type="entry name" value="MS_channel_1st_1"/>
    <property type="match status" value="1"/>
</dbReference>
<dbReference type="InterPro" id="IPR010920">
    <property type="entry name" value="LSM_dom_sf"/>
</dbReference>
<dbReference type="Gene3D" id="3.30.70.100">
    <property type="match status" value="1"/>
</dbReference>
<evidence type="ECO:0000259" key="10">
    <source>
        <dbReference type="Pfam" id="PF21088"/>
    </source>
</evidence>
<dbReference type="InterPro" id="IPR049278">
    <property type="entry name" value="MS_channel_C"/>
</dbReference>
<dbReference type="GO" id="GO:0008381">
    <property type="term" value="F:mechanosensitive monoatomic ion channel activity"/>
    <property type="evidence" value="ECO:0007669"/>
    <property type="project" value="InterPro"/>
</dbReference>
<evidence type="ECO:0000256" key="1">
    <source>
        <dbReference type="ARBA" id="ARBA00004651"/>
    </source>
</evidence>
<keyword evidence="6 7" id="KW-0472">Membrane</keyword>
<dbReference type="InterPro" id="IPR011066">
    <property type="entry name" value="MscS_channel_C_sf"/>
</dbReference>
<dbReference type="InterPro" id="IPR049142">
    <property type="entry name" value="MS_channel_1st"/>
</dbReference>
<evidence type="ECO:0000256" key="7">
    <source>
        <dbReference type="SAM" id="Phobius"/>
    </source>
</evidence>
<comment type="similarity">
    <text evidence="2">Belongs to the MscS (TC 1.A.23) family.</text>
</comment>
<dbReference type="Pfam" id="PF21088">
    <property type="entry name" value="MS_channel_1st"/>
    <property type="match status" value="1"/>
</dbReference>
<dbReference type="InterPro" id="IPR023408">
    <property type="entry name" value="MscS_beta-dom_sf"/>
</dbReference>
<proteinExistence type="inferred from homology"/>
<dbReference type="InterPro" id="IPR045275">
    <property type="entry name" value="MscS_archaea/bacteria_type"/>
</dbReference>
<dbReference type="Proteomes" id="UP000095552">
    <property type="component" value="Unassembled WGS sequence"/>
</dbReference>
<dbReference type="InterPro" id="IPR011014">
    <property type="entry name" value="MscS_channel_TM-2"/>
</dbReference>
<dbReference type="OrthoDB" id="9809206at2"/>
<evidence type="ECO:0000256" key="3">
    <source>
        <dbReference type="ARBA" id="ARBA00022475"/>
    </source>
</evidence>